<feature type="domain" description="DUF1508" evidence="1">
    <location>
        <begin position="9"/>
        <end position="46"/>
    </location>
</feature>
<dbReference type="InterPro" id="IPR036913">
    <property type="entry name" value="YegP-like_sf"/>
</dbReference>
<evidence type="ECO:0000313" key="3">
    <source>
        <dbReference type="Proteomes" id="UP000256409"/>
    </source>
</evidence>
<dbReference type="PANTHER" id="PTHR40606:SF1">
    <property type="entry name" value="UPF0339 PROTEIN YEGP"/>
    <property type="match status" value="1"/>
</dbReference>
<accession>A0A3D8YK70</accession>
<dbReference type="InterPro" id="IPR051141">
    <property type="entry name" value="UPF0339_domain"/>
</dbReference>
<reference evidence="3" key="1">
    <citation type="journal article" date="2018" name="Vet. Microbiol.">
        <title>Molecular epidemiology of methicillin-resistant staphylococci amongst veterinary personnel, personnel-owned pets, patients and the hospital environment of two companion animal veterinary hospitals.</title>
        <authorList>
            <person name="Worthing K.A."/>
            <person name="Brown J."/>
            <person name="Gerber L."/>
            <person name="Abraham S."/>
            <person name="Trott D."/>
            <person name="Norris J.M."/>
        </authorList>
    </citation>
    <scope>NUCLEOTIDE SEQUENCE [LARGE SCALE GENOMIC DNA]</scope>
    <source>
        <strain evidence="3">ST496-2</strain>
    </source>
</reference>
<proteinExistence type="predicted"/>
<evidence type="ECO:0000259" key="1">
    <source>
        <dbReference type="Pfam" id="PF07411"/>
    </source>
</evidence>
<evidence type="ECO:0000313" key="2">
    <source>
        <dbReference type="EMBL" id="REA80334.1"/>
    </source>
</evidence>
<dbReference type="AlphaFoldDB" id="A0A3D8YK70"/>
<dbReference type="Pfam" id="PF07411">
    <property type="entry name" value="DUF1508"/>
    <property type="match status" value="1"/>
</dbReference>
<dbReference type="RefSeq" id="WP_096536284.1">
    <property type="nucleotide sequence ID" value="NZ_BAAFHP010000003.1"/>
</dbReference>
<comment type="caution">
    <text evidence="2">The sequence shown here is derived from an EMBL/GenBank/DDBJ whole genome shotgun (WGS) entry which is preliminary data.</text>
</comment>
<dbReference type="Proteomes" id="UP000256409">
    <property type="component" value="Unassembled WGS sequence"/>
</dbReference>
<dbReference type="SUPFAM" id="SSF160113">
    <property type="entry name" value="YegP-like"/>
    <property type="match status" value="1"/>
</dbReference>
<dbReference type="EMBL" id="QQPC01000097">
    <property type="protein sequence ID" value="REA80334.1"/>
    <property type="molecule type" value="Genomic_DNA"/>
</dbReference>
<dbReference type="PANTHER" id="PTHR40606">
    <property type="match status" value="1"/>
</dbReference>
<dbReference type="InterPro" id="IPR010879">
    <property type="entry name" value="DUF1508"/>
</dbReference>
<protein>
    <submittedName>
        <fullName evidence="2">DUF1508 domain-containing protein</fullName>
    </submittedName>
</protein>
<name>A0A3D8YK70_STAPS</name>
<organism evidence="2 3">
    <name type="scientific">Staphylococcus pseudintermedius</name>
    <dbReference type="NCBI Taxonomy" id="283734"/>
    <lineage>
        <taxon>Bacteria</taxon>
        <taxon>Bacillati</taxon>
        <taxon>Bacillota</taxon>
        <taxon>Bacilli</taxon>
        <taxon>Bacillales</taxon>
        <taxon>Staphylococcaceae</taxon>
        <taxon>Staphylococcus</taxon>
        <taxon>Staphylococcus intermedius group</taxon>
    </lineage>
</organism>
<sequence length="59" mass="6670">MRFVIHKSRDGQYYFVIKASNGEIVATSETYVYKFSALSTIESMKKGINSESQVIDVSD</sequence>
<dbReference type="Gene3D" id="3.30.160.160">
    <property type="entry name" value="YegP-like"/>
    <property type="match status" value="1"/>
</dbReference>
<gene>
    <name evidence="2" type="ORF">DV961_11905</name>
</gene>
<dbReference type="OrthoDB" id="2326772at2"/>